<sequence>MEKELKLESNEKLIATIKCHTKIDKLTQAKGLMINIFIFPIAGVCNECRLTVTDKNIYLEQLSYTIWGGLYDVVHIDKINLENIKKFKVDILEDNKELIIIADYEDKYIKLINDNLNGENIATEVSEILNIH</sequence>
<name>A0A6B4JIU5_CLOBO</name>
<comment type="caution">
    <text evidence="1">The sequence shown here is derived from an EMBL/GenBank/DDBJ whole genome shotgun (WGS) entry which is preliminary data.</text>
</comment>
<proteinExistence type="predicted"/>
<dbReference type="AlphaFoldDB" id="A0A6B4JIU5"/>
<dbReference type="Proteomes" id="UP000486903">
    <property type="component" value="Unassembled WGS sequence"/>
</dbReference>
<organism evidence="1 2">
    <name type="scientific">Clostridium botulinum</name>
    <dbReference type="NCBI Taxonomy" id="1491"/>
    <lineage>
        <taxon>Bacteria</taxon>
        <taxon>Bacillati</taxon>
        <taxon>Bacillota</taxon>
        <taxon>Clostridia</taxon>
        <taxon>Eubacteriales</taxon>
        <taxon>Clostridiaceae</taxon>
        <taxon>Clostridium</taxon>
    </lineage>
</organism>
<dbReference type="EMBL" id="SXFB01000019">
    <property type="protein sequence ID" value="NFV27701.1"/>
    <property type="molecule type" value="Genomic_DNA"/>
</dbReference>
<dbReference type="RefSeq" id="WP_003370705.1">
    <property type="nucleotide sequence ID" value="NZ_JACBBA010000001.1"/>
</dbReference>
<evidence type="ECO:0000313" key="2">
    <source>
        <dbReference type="Proteomes" id="UP000486903"/>
    </source>
</evidence>
<accession>A0A6B4JIU5</accession>
<protein>
    <submittedName>
        <fullName evidence="1">Uncharacterized protein</fullName>
    </submittedName>
</protein>
<evidence type="ECO:0000313" key="1">
    <source>
        <dbReference type="EMBL" id="NFV27701.1"/>
    </source>
</evidence>
<gene>
    <name evidence="1" type="ORF">FDG31_16385</name>
</gene>
<reference evidence="1 2" key="1">
    <citation type="submission" date="2019-04" db="EMBL/GenBank/DDBJ databases">
        <title>Genome sequencing of Clostridium botulinum Groups I-IV and Clostridium butyricum.</title>
        <authorList>
            <person name="Brunt J."/>
            <person name="Van Vliet A.H.M."/>
            <person name="Stringer S.C."/>
            <person name="Carter A.T."/>
            <person name="Peck M.W."/>
        </authorList>
    </citation>
    <scope>NUCLEOTIDE SEQUENCE [LARGE SCALE GENOMIC DNA]</scope>
    <source>
        <strain evidence="1 2">BL81</strain>
    </source>
</reference>